<dbReference type="Proteomes" id="UP000002588">
    <property type="component" value="Chromosome"/>
</dbReference>
<dbReference type="Pfam" id="PF04972">
    <property type="entry name" value="BON"/>
    <property type="match status" value="1"/>
</dbReference>
<dbReference type="SMART" id="SM00257">
    <property type="entry name" value="LysM"/>
    <property type="match status" value="1"/>
</dbReference>
<evidence type="ECO:0000256" key="1">
    <source>
        <dbReference type="ARBA" id="ARBA00004496"/>
    </source>
</evidence>
<dbReference type="PROSITE" id="PS51782">
    <property type="entry name" value="LYSM"/>
    <property type="match status" value="1"/>
</dbReference>
<dbReference type="Gene3D" id="3.10.350.10">
    <property type="entry name" value="LysM domain"/>
    <property type="match status" value="1"/>
</dbReference>
<dbReference type="eggNOG" id="COG1652">
    <property type="taxonomic scope" value="Bacteria"/>
</dbReference>
<dbReference type="Pfam" id="PF01476">
    <property type="entry name" value="LysM"/>
    <property type="match status" value="1"/>
</dbReference>
<reference evidence="6 7" key="1">
    <citation type="journal article" date="2006" name="Nat. Biotechnol.">
        <title>Complete genome of the mutualistic, N2-fixing grass endophyte Azoarcus sp. strain BH72.</title>
        <authorList>
            <person name="Krause A."/>
            <person name="Ramakumar A."/>
            <person name="Bartels D."/>
            <person name="Battistoni F."/>
            <person name="Bekel T."/>
            <person name="Boch J."/>
            <person name="Boehm M."/>
            <person name="Friedrich F."/>
            <person name="Hurek T."/>
            <person name="Krause L."/>
            <person name="Linke B."/>
            <person name="McHardy A.C."/>
            <person name="Sarkar A."/>
            <person name="Schneiker S."/>
            <person name="Syed A.A."/>
            <person name="Thauer R."/>
            <person name="Vorhoelter F.-J."/>
            <person name="Weidner S."/>
            <person name="Puehler A."/>
            <person name="Reinhold-Hurek B."/>
            <person name="Kaiser O."/>
            <person name="Goesmann A."/>
        </authorList>
    </citation>
    <scope>NUCLEOTIDE SEQUENCE [LARGE SCALE GENOMIC DNA]</scope>
    <source>
        <strain evidence="6 7">BH72</strain>
    </source>
</reference>
<dbReference type="KEGG" id="aoa:dqs_3921"/>
<dbReference type="STRING" id="62928.azo3770"/>
<evidence type="ECO:0000256" key="3">
    <source>
        <dbReference type="ARBA" id="ARBA00072219"/>
    </source>
</evidence>
<dbReference type="FunFam" id="3.10.350.10:FF:000001">
    <property type="entry name" value="Peptidoglycan-binding protein LysM"/>
    <property type="match status" value="1"/>
</dbReference>
<organism evidence="6 7">
    <name type="scientific">Azoarcus sp. (strain BH72)</name>
    <dbReference type="NCBI Taxonomy" id="418699"/>
    <lineage>
        <taxon>Bacteria</taxon>
        <taxon>Pseudomonadati</taxon>
        <taxon>Pseudomonadota</taxon>
        <taxon>Betaproteobacteria</taxon>
        <taxon>Rhodocyclales</taxon>
        <taxon>Zoogloeaceae</taxon>
        <taxon>Azoarcus</taxon>
    </lineage>
</organism>
<dbReference type="PROSITE" id="PS50914">
    <property type="entry name" value="BON"/>
    <property type="match status" value="1"/>
</dbReference>
<dbReference type="NCBIfam" id="NF008399">
    <property type="entry name" value="PRK11198.1"/>
    <property type="match status" value="1"/>
</dbReference>
<dbReference type="KEGG" id="azo:azo3770"/>
<evidence type="ECO:0000313" key="7">
    <source>
        <dbReference type="Proteomes" id="UP000002588"/>
    </source>
</evidence>
<protein>
    <recommendedName>
        <fullName evidence="3">Potassium binding protein Kbp</fullName>
    </recommendedName>
</protein>
<dbReference type="AlphaFoldDB" id="A1KC30"/>
<dbReference type="InterPro" id="IPR018392">
    <property type="entry name" value="LysM"/>
</dbReference>
<dbReference type="CDD" id="cd00118">
    <property type="entry name" value="LysM"/>
    <property type="match status" value="1"/>
</dbReference>
<evidence type="ECO:0000259" key="5">
    <source>
        <dbReference type="PROSITE" id="PS51782"/>
    </source>
</evidence>
<name>A1KC30_AZOSB</name>
<sequence length="164" mass="17215">MSLISFIKEAGEKLFGTGEAKAQDASPADGDKVAAANTKAADAIKHYISTLQLAPPDLTVSFDGASGTVTVAGTAPDQASRERIVLAAGNVQGVNQVDDKLTVSQSEPAATFYTVARGDTLSAISKKHYGDANKYQKIFEANRPMLSHPDKIYPGQVLRIPPAA</sequence>
<dbReference type="SUPFAM" id="SSF54106">
    <property type="entry name" value="LysM domain"/>
    <property type="match status" value="1"/>
</dbReference>
<dbReference type="CAZy" id="CBM50">
    <property type="family name" value="Carbohydrate-Binding Module Family 50"/>
</dbReference>
<dbReference type="PANTHER" id="PTHR34700">
    <property type="entry name" value="POTASSIUM BINDING PROTEIN KBP"/>
    <property type="match status" value="1"/>
</dbReference>
<keyword evidence="2" id="KW-0963">Cytoplasm</keyword>
<dbReference type="EMBL" id="AM406670">
    <property type="protein sequence ID" value="CAL96386.1"/>
    <property type="molecule type" value="Genomic_DNA"/>
</dbReference>
<evidence type="ECO:0000313" key="6">
    <source>
        <dbReference type="EMBL" id="CAL96386.1"/>
    </source>
</evidence>
<dbReference type="Gene3D" id="3.30.1340.30">
    <property type="match status" value="1"/>
</dbReference>
<feature type="domain" description="LysM" evidence="5">
    <location>
        <begin position="111"/>
        <end position="160"/>
    </location>
</feature>
<dbReference type="PANTHER" id="PTHR34700:SF8">
    <property type="entry name" value="POTASSIUM BINDING PROTEIN KBP"/>
    <property type="match status" value="1"/>
</dbReference>
<proteinExistence type="predicted"/>
<evidence type="ECO:0000259" key="4">
    <source>
        <dbReference type="PROSITE" id="PS50914"/>
    </source>
</evidence>
<dbReference type="GO" id="GO:0005737">
    <property type="term" value="C:cytoplasm"/>
    <property type="evidence" value="ECO:0007669"/>
    <property type="project" value="UniProtKB-SubCell"/>
</dbReference>
<gene>
    <name evidence="6" type="ordered locus">azo3770</name>
</gene>
<keyword evidence="7" id="KW-1185">Reference proteome</keyword>
<dbReference type="InterPro" id="IPR036779">
    <property type="entry name" value="LysM_dom_sf"/>
</dbReference>
<dbReference type="HOGENOM" id="CLU_125377_0_0_4"/>
<accession>A1KC30</accession>
<comment type="subcellular location">
    <subcellularLocation>
        <location evidence="1">Cytoplasm</location>
    </subcellularLocation>
</comment>
<evidence type="ECO:0000256" key="2">
    <source>
        <dbReference type="ARBA" id="ARBA00022490"/>
    </source>
</evidence>
<dbReference type="InterPro" id="IPR052196">
    <property type="entry name" value="Bact_Kbp"/>
</dbReference>
<dbReference type="OrthoDB" id="370541at2"/>
<dbReference type="RefSeq" id="WP_011767492.1">
    <property type="nucleotide sequence ID" value="NC_008702.1"/>
</dbReference>
<feature type="domain" description="BON" evidence="4">
    <location>
        <begin position="30"/>
        <end position="105"/>
    </location>
</feature>
<dbReference type="InterPro" id="IPR007055">
    <property type="entry name" value="BON_dom"/>
</dbReference>